<keyword evidence="10 16" id="KW-0472">Membrane</keyword>
<dbReference type="GO" id="GO:0004016">
    <property type="term" value="F:adenylate cyclase activity"/>
    <property type="evidence" value="ECO:0007669"/>
    <property type="project" value="TreeGrafter"/>
</dbReference>
<proteinExistence type="predicted"/>
<dbReference type="GO" id="GO:0001653">
    <property type="term" value="F:peptide receptor activity"/>
    <property type="evidence" value="ECO:0007669"/>
    <property type="project" value="TreeGrafter"/>
</dbReference>
<dbReference type="Gene3D" id="1.10.510.10">
    <property type="entry name" value="Transferase(Phosphotransferase) domain 1"/>
    <property type="match status" value="2"/>
</dbReference>
<evidence type="ECO:0000256" key="7">
    <source>
        <dbReference type="ARBA" id="ARBA00022729"/>
    </source>
</evidence>
<dbReference type="EC" id="4.6.1.2" evidence="4"/>
<evidence type="ECO:0000256" key="10">
    <source>
        <dbReference type="ARBA" id="ARBA00023136"/>
    </source>
</evidence>
<keyword evidence="19" id="KW-1185">Reference proteome</keyword>
<organism evidence="19 20">
    <name type="scientific">Acrobeloides nanus</name>
    <dbReference type="NCBI Taxonomy" id="290746"/>
    <lineage>
        <taxon>Eukaryota</taxon>
        <taxon>Metazoa</taxon>
        <taxon>Ecdysozoa</taxon>
        <taxon>Nematoda</taxon>
        <taxon>Chromadorea</taxon>
        <taxon>Rhabditida</taxon>
        <taxon>Tylenchina</taxon>
        <taxon>Cephalobomorpha</taxon>
        <taxon>Cephaloboidea</taxon>
        <taxon>Cephalobidae</taxon>
        <taxon>Acrobeloides</taxon>
    </lineage>
</organism>
<dbReference type="GO" id="GO:0007168">
    <property type="term" value="P:receptor guanylyl cyclase signaling pathway"/>
    <property type="evidence" value="ECO:0007669"/>
    <property type="project" value="TreeGrafter"/>
</dbReference>
<reference evidence="20" key="1">
    <citation type="submission" date="2022-11" db="UniProtKB">
        <authorList>
            <consortium name="WormBaseParasite"/>
        </authorList>
    </citation>
    <scope>IDENTIFICATION</scope>
</reference>
<evidence type="ECO:0000256" key="3">
    <source>
        <dbReference type="ARBA" id="ARBA00004479"/>
    </source>
</evidence>
<evidence type="ECO:0000256" key="12">
    <source>
        <dbReference type="ARBA" id="ARBA00023239"/>
    </source>
</evidence>
<dbReference type="PROSITE" id="PS50125">
    <property type="entry name" value="GUANYLATE_CYCLASE_2"/>
    <property type="match status" value="2"/>
</dbReference>
<dbReference type="InterPro" id="IPR000719">
    <property type="entry name" value="Prot_kinase_dom"/>
</dbReference>
<evidence type="ECO:0000256" key="9">
    <source>
        <dbReference type="ARBA" id="ARBA00022989"/>
    </source>
</evidence>
<dbReference type="SUPFAM" id="SSF53822">
    <property type="entry name" value="Periplasmic binding protein-like I"/>
    <property type="match status" value="2"/>
</dbReference>
<keyword evidence="9 16" id="KW-1133">Transmembrane helix</keyword>
<dbReference type="SUPFAM" id="SSF56112">
    <property type="entry name" value="Protein kinase-like (PK-like)"/>
    <property type="match status" value="2"/>
</dbReference>
<dbReference type="InterPro" id="IPR001245">
    <property type="entry name" value="Ser-Thr/Tyr_kinase_cat_dom"/>
</dbReference>
<comment type="subcellular location">
    <subcellularLocation>
        <location evidence="2">Cell membrane</location>
    </subcellularLocation>
    <subcellularLocation>
        <location evidence="3">Membrane</location>
        <topology evidence="3">Single-pass type I membrane protein</topology>
    </subcellularLocation>
</comment>
<dbReference type="PANTHER" id="PTHR11920">
    <property type="entry name" value="GUANYLYL CYCLASE"/>
    <property type="match status" value="1"/>
</dbReference>
<dbReference type="SUPFAM" id="SSF55073">
    <property type="entry name" value="Nucleotide cyclase"/>
    <property type="match status" value="2"/>
</dbReference>
<evidence type="ECO:0000256" key="5">
    <source>
        <dbReference type="ARBA" id="ARBA00022475"/>
    </source>
</evidence>
<evidence type="ECO:0000256" key="13">
    <source>
        <dbReference type="ARBA" id="ARBA00023293"/>
    </source>
</evidence>
<feature type="domain" description="Guanylate cyclase" evidence="18">
    <location>
        <begin position="227"/>
        <end position="247"/>
    </location>
</feature>
<dbReference type="GO" id="GO:0004672">
    <property type="term" value="F:protein kinase activity"/>
    <property type="evidence" value="ECO:0007669"/>
    <property type="project" value="InterPro"/>
</dbReference>
<keyword evidence="8" id="KW-0547">Nucleotide-binding</keyword>
<dbReference type="Pfam" id="PF07714">
    <property type="entry name" value="PK_Tyr_Ser-Thr"/>
    <property type="match status" value="2"/>
</dbReference>
<name>A0A914BZC8_9BILA</name>
<feature type="domain" description="Protein kinase" evidence="17">
    <location>
        <begin position="376"/>
        <end position="733"/>
    </location>
</feature>
<evidence type="ECO:0000259" key="18">
    <source>
        <dbReference type="PROSITE" id="PS50125"/>
    </source>
</evidence>
<feature type="domain" description="Protein kinase" evidence="17">
    <location>
        <begin position="1"/>
        <end position="169"/>
    </location>
</feature>
<dbReference type="PANTHER" id="PTHR11920:SF495">
    <property type="entry name" value="RECEPTOR-TYPE GUANYLATE CYCLASE GCY-7"/>
    <property type="match status" value="1"/>
</dbReference>
<dbReference type="InterPro" id="IPR028082">
    <property type="entry name" value="Peripla_BP_I"/>
</dbReference>
<evidence type="ECO:0000256" key="16">
    <source>
        <dbReference type="SAM" id="Phobius"/>
    </source>
</evidence>
<evidence type="ECO:0000313" key="19">
    <source>
        <dbReference type="Proteomes" id="UP000887540"/>
    </source>
</evidence>
<feature type="compositionally biased region" description="Low complexity" evidence="15">
    <location>
        <begin position="514"/>
        <end position="529"/>
    </location>
</feature>
<keyword evidence="6 16" id="KW-0812">Transmembrane</keyword>
<feature type="transmembrane region" description="Helical" evidence="16">
    <location>
        <begin position="457"/>
        <end position="483"/>
    </location>
</feature>
<dbReference type="InterPro" id="IPR011009">
    <property type="entry name" value="Kinase-like_dom_sf"/>
</dbReference>
<dbReference type="InterPro" id="IPR001054">
    <property type="entry name" value="A/G_cyclase"/>
</dbReference>
<dbReference type="Gene3D" id="6.10.250.780">
    <property type="match status" value="2"/>
</dbReference>
<protein>
    <recommendedName>
        <fullName evidence="4">guanylate cyclase</fullName>
        <ecNumber evidence="4">4.6.1.2</ecNumber>
    </recommendedName>
</protein>
<dbReference type="Gene3D" id="3.30.70.1230">
    <property type="entry name" value="Nucleotide cyclase"/>
    <property type="match status" value="2"/>
</dbReference>
<dbReference type="InterPro" id="IPR029787">
    <property type="entry name" value="Nucleotide_cyclase"/>
</dbReference>
<dbReference type="GO" id="GO:0005886">
    <property type="term" value="C:plasma membrane"/>
    <property type="evidence" value="ECO:0007669"/>
    <property type="project" value="UniProtKB-SubCell"/>
</dbReference>
<dbReference type="Proteomes" id="UP000887540">
    <property type="component" value="Unplaced"/>
</dbReference>
<sequence length="832" mass="93523">MTALIRDICEQHGHLTSKCCLVDDRWQVKVEYYGLRSIKTSEPKTMKSLLWAAPEIIRNGNLVGTKPGDIYSFAIICAEIVTRKAPWNLSEILLSEEELVYRVKKGGANPLRPSLNVDPSLELNPSLLHLIRDCWAEEPDVRPKIDVVKSLLKAMQSGQSNNLMDHVFNMLEQYASNLEQEVDERTKELVAEKKKSDILLYRMLPRAVADKLKLGQVVEPEAYDQVTVFFSDVVSFTTLASRCTPLQPNPNQRKLVVGLLFAKNVSGNGIDGTVGYYSSAGAVLLALDRITKEQLLPNTNITFMINFDQCDEALAAGYSSRMIQAGIHVLIGPSCPAVIVVCFDASDDPTVNDRRNFLLTLSDMGMVTSEYVIVYLEARRKQGFGLPTPMWVDPRIPPDGRDAVAKQAANIALVTWQPQYTDESSTIWKNWGGKRPLSTPVCGFDGSKCPVPFIQQYLGIVIAVIIIGIGLICAALGLIFYAYKMKQKEKENLDRQWQIPFITLRKPKEKGGLSKSMRSISSSHSSTGSTRLTMENKHDSDRHKYYYLNSDAIVAKVHKARPLFNAADFVELRFQHGHLTSKCCLVDDRWQVKVEYYGLKSVKTSEPKTMKSLLWTAPEIIRNSNLVGTKPGDIYSFAIICAEVVTRKALWNLAEIFLSEEELIYRVKKGGADPPRPTLNVDPSLELNPSLLHLIRDCWAEEPDVRPKIDVVRSLLKAIQSGQSNNLMDHVFNMLEQYASNLEQEVEERTKELVAEKKKSDILLYRMLPRAVADKLKLGQVVEPEAYDQVTVFFSDVVSFTTLSSRCTPLQGKGVMETFWLIPEGEEHQPES</sequence>
<dbReference type="InterPro" id="IPR011645">
    <property type="entry name" value="HNOB_dom_associated"/>
</dbReference>
<dbReference type="Gene3D" id="3.40.50.2300">
    <property type="match status" value="1"/>
</dbReference>
<feature type="region of interest" description="Disordered" evidence="15">
    <location>
        <begin position="510"/>
        <end position="536"/>
    </location>
</feature>
<dbReference type="PROSITE" id="PS50011">
    <property type="entry name" value="PROTEIN_KINASE_DOM"/>
    <property type="match status" value="2"/>
</dbReference>
<keyword evidence="13" id="KW-0141">cGMP biosynthesis</keyword>
<accession>A0A914BZC8</accession>
<dbReference type="GO" id="GO:0005524">
    <property type="term" value="F:ATP binding"/>
    <property type="evidence" value="ECO:0007669"/>
    <property type="project" value="InterPro"/>
</dbReference>
<feature type="coiled-coil region" evidence="14">
    <location>
        <begin position="168"/>
        <end position="195"/>
    </location>
</feature>
<evidence type="ECO:0000256" key="4">
    <source>
        <dbReference type="ARBA" id="ARBA00012202"/>
    </source>
</evidence>
<evidence type="ECO:0000256" key="11">
    <source>
        <dbReference type="ARBA" id="ARBA00023180"/>
    </source>
</evidence>
<keyword evidence="12" id="KW-0456">Lyase</keyword>
<comment type="catalytic activity">
    <reaction evidence="1">
        <text>GTP = 3',5'-cyclic GMP + diphosphate</text>
        <dbReference type="Rhea" id="RHEA:13665"/>
        <dbReference type="ChEBI" id="CHEBI:33019"/>
        <dbReference type="ChEBI" id="CHEBI:37565"/>
        <dbReference type="ChEBI" id="CHEBI:57746"/>
        <dbReference type="EC" id="4.6.1.2"/>
    </reaction>
</comment>
<feature type="domain" description="Guanylate cyclase" evidence="18">
    <location>
        <begin position="791"/>
        <end position="811"/>
    </location>
</feature>
<evidence type="ECO:0000256" key="1">
    <source>
        <dbReference type="ARBA" id="ARBA00001436"/>
    </source>
</evidence>
<keyword evidence="7" id="KW-0732">Signal</keyword>
<dbReference type="GO" id="GO:0035556">
    <property type="term" value="P:intracellular signal transduction"/>
    <property type="evidence" value="ECO:0007669"/>
    <property type="project" value="InterPro"/>
</dbReference>
<evidence type="ECO:0000256" key="15">
    <source>
        <dbReference type="SAM" id="MobiDB-lite"/>
    </source>
</evidence>
<evidence type="ECO:0000313" key="20">
    <source>
        <dbReference type="WBParaSite" id="ACRNAN_Path_1321.g5195.t1"/>
    </source>
</evidence>
<dbReference type="WBParaSite" id="ACRNAN_Path_1321.g5195.t1">
    <property type="protein sequence ID" value="ACRNAN_Path_1321.g5195.t1"/>
    <property type="gene ID" value="ACRNAN_Path_1321.g5195"/>
</dbReference>
<evidence type="ECO:0000256" key="6">
    <source>
        <dbReference type="ARBA" id="ARBA00022692"/>
    </source>
</evidence>
<keyword evidence="14" id="KW-0175">Coiled coil</keyword>
<evidence type="ECO:0000256" key="2">
    <source>
        <dbReference type="ARBA" id="ARBA00004236"/>
    </source>
</evidence>
<evidence type="ECO:0000256" key="8">
    <source>
        <dbReference type="ARBA" id="ARBA00022741"/>
    </source>
</evidence>
<dbReference type="Pfam" id="PF07701">
    <property type="entry name" value="HNOBA"/>
    <property type="match status" value="1"/>
</dbReference>
<dbReference type="SMART" id="SM00044">
    <property type="entry name" value="CYCc"/>
    <property type="match status" value="1"/>
</dbReference>
<feature type="coiled-coil region" evidence="14">
    <location>
        <begin position="732"/>
        <end position="759"/>
    </location>
</feature>
<dbReference type="GO" id="GO:0004383">
    <property type="term" value="F:guanylate cyclase activity"/>
    <property type="evidence" value="ECO:0007669"/>
    <property type="project" value="UniProtKB-EC"/>
</dbReference>
<keyword evidence="5" id="KW-1003">Cell membrane</keyword>
<dbReference type="InterPro" id="IPR050401">
    <property type="entry name" value="Cyclic_nucleotide_synthase"/>
</dbReference>
<dbReference type="AlphaFoldDB" id="A0A914BZC8"/>
<evidence type="ECO:0000259" key="17">
    <source>
        <dbReference type="PROSITE" id="PS50011"/>
    </source>
</evidence>
<evidence type="ECO:0000256" key="14">
    <source>
        <dbReference type="SAM" id="Coils"/>
    </source>
</evidence>
<keyword evidence="11" id="KW-0325">Glycoprotein</keyword>